<dbReference type="OrthoDB" id="9811352at2"/>
<organism evidence="9 10">
    <name type="scientific">Sulfurifustis variabilis</name>
    <dbReference type="NCBI Taxonomy" id="1675686"/>
    <lineage>
        <taxon>Bacteria</taxon>
        <taxon>Pseudomonadati</taxon>
        <taxon>Pseudomonadota</taxon>
        <taxon>Gammaproteobacteria</taxon>
        <taxon>Acidiferrobacterales</taxon>
        <taxon>Acidiferrobacteraceae</taxon>
        <taxon>Sulfurifustis</taxon>
    </lineage>
</organism>
<keyword evidence="3 7" id="KW-0812">Transmembrane</keyword>
<keyword evidence="6 7" id="KW-0472">Membrane</keyword>
<dbReference type="PANTHER" id="PTHR31272:SF4">
    <property type="entry name" value="CYTOCHROME C-TYPE BIOGENESIS PROTEIN HI_1454-RELATED"/>
    <property type="match status" value="1"/>
</dbReference>
<dbReference type="AlphaFoldDB" id="A0A1B4VBF8"/>
<name>A0A1B4VBF8_9GAMM</name>
<evidence type="ECO:0000256" key="4">
    <source>
        <dbReference type="ARBA" id="ARBA00022748"/>
    </source>
</evidence>
<proteinExistence type="inferred from homology"/>
<protein>
    <submittedName>
        <fullName evidence="9">Cytochrome C biogenesis protein</fullName>
    </submittedName>
</protein>
<evidence type="ECO:0000256" key="6">
    <source>
        <dbReference type="ARBA" id="ARBA00023136"/>
    </source>
</evidence>
<feature type="transmembrane region" description="Helical" evidence="7">
    <location>
        <begin position="168"/>
        <end position="189"/>
    </location>
</feature>
<evidence type="ECO:0000256" key="5">
    <source>
        <dbReference type="ARBA" id="ARBA00022989"/>
    </source>
</evidence>
<reference evidence="9 10" key="1">
    <citation type="submission" date="2015-08" db="EMBL/GenBank/DDBJ databases">
        <title>Complete genome sequence of Sulfurifustis variabilis.</title>
        <authorList>
            <person name="Miura A."/>
            <person name="Kojima H."/>
            <person name="Fukui M."/>
        </authorList>
    </citation>
    <scope>NUCLEOTIDE SEQUENCE [LARGE SCALE GENOMIC DNA]</scope>
    <source>
        <strain evidence="10">skN76</strain>
    </source>
</reference>
<evidence type="ECO:0000313" key="10">
    <source>
        <dbReference type="Proteomes" id="UP000218899"/>
    </source>
</evidence>
<feature type="domain" description="Cytochrome C biogenesis protein transmembrane" evidence="8">
    <location>
        <begin position="7"/>
        <end position="223"/>
    </location>
</feature>
<feature type="transmembrane region" description="Helical" evidence="7">
    <location>
        <begin position="6"/>
        <end position="30"/>
    </location>
</feature>
<accession>A0A1B4VBF8</accession>
<evidence type="ECO:0000256" key="1">
    <source>
        <dbReference type="ARBA" id="ARBA00004141"/>
    </source>
</evidence>
<feature type="transmembrane region" description="Helical" evidence="7">
    <location>
        <begin position="210"/>
        <end position="235"/>
    </location>
</feature>
<evidence type="ECO:0000313" key="9">
    <source>
        <dbReference type="EMBL" id="BAU49664.1"/>
    </source>
</evidence>
<evidence type="ECO:0000256" key="7">
    <source>
        <dbReference type="SAM" id="Phobius"/>
    </source>
</evidence>
<sequence>MEFSFGLFTVFLAGLISFLSPCVLPLVPAYLSYVAGESIDELRIAARPRLAVLGLSACFVLGFSSVFLLFGASATALGRLFLAYRYEANLVAGALVIAFGLFMTGLLTPRLLARDYRLVHKLPHFAGARPLGAGVLGVAFGFGWTPCIGPVLGSILTLSATTEAVTQGIALLGVYALGLGVPFLLVAAFTETFVAHLGVLRRFGRPLHVAAGLVLIALGLAMITGKLSAFAFWLLDTFPVLGRIG</sequence>
<dbReference type="Pfam" id="PF02683">
    <property type="entry name" value="DsbD_TM"/>
    <property type="match status" value="1"/>
</dbReference>
<gene>
    <name evidence="9" type="ORF">SVA_3116</name>
</gene>
<keyword evidence="5 7" id="KW-1133">Transmembrane helix</keyword>
<evidence type="ECO:0000259" key="8">
    <source>
        <dbReference type="Pfam" id="PF02683"/>
    </source>
</evidence>
<comment type="subcellular location">
    <subcellularLocation>
        <location evidence="1">Membrane</location>
        <topology evidence="1">Multi-pass membrane protein</topology>
    </subcellularLocation>
</comment>
<evidence type="ECO:0000256" key="3">
    <source>
        <dbReference type="ARBA" id="ARBA00022692"/>
    </source>
</evidence>
<dbReference type="RefSeq" id="WP_096462043.1">
    <property type="nucleotide sequence ID" value="NZ_AP014936.1"/>
</dbReference>
<dbReference type="PANTHER" id="PTHR31272">
    <property type="entry name" value="CYTOCHROME C-TYPE BIOGENESIS PROTEIN HI_1454-RELATED"/>
    <property type="match status" value="1"/>
</dbReference>
<dbReference type="GO" id="GO:0017004">
    <property type="term" value="P:cytochrome complex assembly"/>
    <property type="evidence" value="ECO:0007669"/>
    <property type="project" value="UniProtKB-KW"/>
</dbReference>
<feature type="transmembrane region" description="Helical" evidence="7">
    <location>
        <begin position="133"/>
        <end position="156"/>
    </location>
</feature>
<keyword evidence="10" id="KW-1185">Reference proteome</keyword>
<dbReference type="InterPro" id="IPR003834">
    <property type="entry name" value="Cyt_c_assmbl_TM_dom"/>
</dbReference>
<dbReference type="InterPro" id="IPR051790">
    <property type="entry name" value="Cytochrome_c-biogenesis_DsbD"/>
</dbReference>
<keyword evidence="4" id="KW-0201">Cytochrome c-type biogenesis</keyword>
<dbReference type="Proteomes" id="UP000218899">
    <property type="component" value="Chromosome"/>
</dbReference>
<comment type="similarity">
    <text evidence="2">Belongs to the DsbD family.</text>
</comment>
<evidence type="ECO:0000256" key="2">
    <source>
        <dbReference type="ARBA" id="ARBA00006143"/>
    </source>
</evidence>
<dbReference type="EMBL" id="AP014936">
    <property type="protein sequence ID" value="BAU49664.1"/>
    <property type="molecule type" value="Genomic_DNA"/>
</dbReference>
<feature type="transmembrane region" description="Helical" evidence="7">
    <location>
        <begin position="90"/>
        <end position="112"/>
    </location>
</feature>
<dbReference type="GO" id="GO:0016020">
    <property type="term" value="C:membrane"/>
    <property type="evidence" value="ECO:0007669"/>
    <property type="project" value="UniProtKB-SubCell"/>
</dbReference>
<feature type="transmembrane region" description="Helical" evidence="7">
    <location>
        <begin position="50"/>
        <end position="70"/>
    </location>
</feature>
<dbReference type="KEGG" id="sva:SVA_3116"/>